<comment type="caution">
    <text evidence="4">The sequence shown here is derived from an EMBL/GenBank/DDBJ whole genome shotgun (WGS) entry which is preliminary data.</text>
</comment>
<organism evidence="4 5">
    <name type="scientific">Vibrio nereis</name>
    <dbReference type="NCBI Taxonomy" id="693"/>
    <lineage>
        <taxon>Bacteria</taxon>
        <taxon>Pseudomonadati</taxon>
        <taxon>Pseudomonadota</taxon>
        <taxon>Gammaproteobacteria</taxon>
        <taxon>Vibrionales</taxon>
        <taxon>Vibrionaceae</taxon>
        <taxon>Vibrio</taxon>
    </lineage>
</organism>
<sequence>MKMNKLLAAMLVAGLAMPVVAEEQLVDTKQAAEIPQQVAGEQSDKDVVQAKADVDTTDAVESKLDSYVAKVKKSLEQQGKLHKVFIFSGTAELDVDRNDPNWAKFRERTLEQAVLNARKSYLETLNTSVTNNTITSMAYSNGLPAPTADDFKTDSKMVGFLDKAVAVLEGKLDSELSEMGIDPKQFEAAPPAIKRDLFKESVVDQTVRTSYGDLSGMMVIKVFEEIKESGQGTIGVAMALSASKRAQVKAMIDSDGQVSPQADKANKRFSSIHAMLLAQKDSLYLKSGTQVAYDSEGYPMIIAYGQSGVTFSSSSAKKKIERKVAQNFATNNAWANLSRTYNLNGDLENKTSSEKQVSESEKFELIVDSVRSTSSGLTQNLIESMQERAAMHSSIQNMTGVSTEYEWRRKHPVTGHEMVGSVLVWHPKKITTAKNIASGKTEAQLDLELQGNGGSTNSAESENMFDAADF</sequence>
<dbReference type="Proteomes" id="UP000037515">
    <property type="component" value="Unassembled WGS sequence"/>
</dbReference>
<evidence type="ECO:0000256" key="2">
    <source>
        <dbReference type="SAM" id="SignalP"/>
    </source>
</evidence>
<protein>
    <recommendedName>
        <fullName evidence="3">DUF6844 domain-containing protein</fullName>
    </recommendedName>
</protein>
<gene>
    <name evidence="4" type="ORF">AKJ17_03960</name>
</gene>
<accession>A0A0M0HRY8</accession>
<dbReference type="STRING" id="693.AKJ17_03960"/>
<dbReference type="OrthoDB" id="8666936at2"/>
<evidence type="ECO:0000259" key="3">
    <source>
        <dbReference type="Pfam" id="PF20891"/>
    </source>
</evidence>
<reference evidence="5" key="1">
    <citation type="submission" date="2015-08" db="EMBL/GenBank/DDBJ databases">
        <title>Vibrio galatheae sp. nov., a novel member of the Vibrionaceae family isolated from the Solomon Islands.</title>
        <authorList>
            <person name="Giubergia S."/>
            <person name="Machado H."/>
            <person name="Mateiu R.V."/>
            <person name="Gram L."/>
        </authorList>
    </citation>
    <scope>NUCLEOTIDE SEQUENCE [LARGE SCALE GENOMIC DNA]</scope>
    <source>
        <strain evidence="5">DSM 19584</strain>
    </source>
</reference>
<dbReference type="EMBL" id="LHPJ01000004">
    <property type="protein sequence ID" value="KOO04829.1"/>
    <property type="molecule type" value="Genomic_DNA"/>
</dbReference>
<keyword evidence="5" id="KW-1185">Reference proteome</keyword>
<dbReference type="AlphaFoldDB" id="A0A0M0HRY8"/>
<evidence type="ECO:0000313" key="5">
    <source>
        <dbReference type="Proteomes" id="UP000037515"/>
    </source>
</evidence>
<evidence type="ECO:0000256" key="1">
    <source>
        <dbReference type="SAM" id="MobiDB-lite"/>
    </source>
</evidence>
<dbReference type="PATRIC" id="fig|693.5.peg.799"/>
<dbReference type="Pfam" id="PF20891">
    <property type="entry name" value="DUF6844"/>
    <property type="match status" value="1"/>
</dbReference>
<proteinExistence type="predicted"/>
<feature type="signal peptide" evidence="2">
    <location>
        <begin position="1"/>
        <end position="21"/>
    </location>
</feature>
<feature type="domain" description="DUF6844" evidence="3">
    <location>
        <begin position="158"/>
        <end position="252"/>
    </location>
</feature>
<keyword evidence="2" id="KW-0732">Signal</keyword>
<feature type="region of interest" description="Disordered" evidence="1">
    <location>
        <begin position="449"/>
        <end position="470"/>
    </location>
</feature>
<name>A0A0M0HRY8_VIBNE</name>
<dbReference type="InterPro" id="IPR049286">
    <property type="entry name" value="DUF6844"/>
</dbReference>
<feature type="chain" id="PRO_5005600166" description="DUF6844 domain-containing protein" evidence="2">
    <location>
        <begin position="22"/>
        <end position="470"/>
    </location>
</feature>
<evidence type="ECO:0000313" key="4">
    <source>
        <dbReference type="EMBL" id="KOO04829.1"/>
    </source>
</evidence>
<dbReference type="RefSeq" id="WP_053394487.1">
    <property type="nucleotide sequence ID" value="NZ_LHPJ01000004.1"/>
</dbReference>